<reference evidence="1" key="2">
    <citation type="journal article" date="2015" name="Fish Shellfish Immunol.">
        <title>Early steps in the European eel (Anguilla anguilla)-Vibrio vulnificus interaction in the gills: Role of the RtxA13 toxin.</title>
        <authorList>
            <person name="Callol A."/>
            <person name="Pajuelo D."/>
            <person name="Ebbesson L."/>
            <person name="Teles M."/>
            <person name="MacKenzie S."/>
            <person name="Amaro C."/>
        </authorList>
    </citation>
    <scope>NUCLEOTIDE SEQUENCE</scope>
</reference>
<sequence>MKAGSFPRILLRSQGVCDRGRGGRGWGVFWQVRGKGWLGVCQPRTPLAQNLSPHWEQWLPAPCRRPVTN</sequence>
<organism evidence="1">
    <name type="scientific">Anguilla anguilla</name>
    <name type="common">European freshwater eel</name>
    <name type="synonym">Muraena anguilla</name>
    <dbReference type="NCBI Taxonomy" id="7936"/>
    <lineage>
        <taxon>Eukaryota</taxon>
        <taxon>Metazoa</taxon>
        <taxon>Chordata</taxon>
        <taxon>Craniata</taxon>
        <taxon>Vertebrata</taxon>
        <taxon>Euteleostomi</taxon>
        <taxon>Actinopterygii</taxon>
        <taxon>Neopterygii</taxon>
        <taxon>Teleostei</taxon>
        <taxon>Anguilliformes</taxon>
        <taxon>Anguillidae</taxon>
        <taxon>Anguilla</taxon>
    </lineage>
</organism>
<accession>A0A0E9SDX9</accession>
<evidence type="ECO:0000313" key="1">
    <source>
        <dbReference type="EMBL" id="JAH39584.1"/>
    </source>
</evidence>
<protein>
    <submittedName>
        <fullName evidence="1">Uncharacterized protein</fullName>
    </submittedName>
</protein>
<reference evidence="1" key="1">
    <citation type="submission" date="2014-11" db="EMBL/GenBank/DDBJ databases">
        <authorList>
            <person name="Amaro Gonzalez C."/>
        </authorList>
    </citation>
    <scope>NUCLEOTIDE SEQUENCE</scope>
</reference>
<proteinExistence type="predicted"/>
<dbReference type="AlphaFoldDB" id="A0A0E9SDX9"/>
<dbReference type="EMBL" id="GBXM01068993">
    <property type="protein sequence ID" value="JAH39584.1"/>
    <property type="molecule type" value="Transcribed_RNA"/>
</dbReference>
<name>A0A0E9SDX9_ANGAN</name>